<evidence type="ECO:0000256" key="1">
    <source>
        <dbReference type="ARBA" id="ARBA00004141"/>
    </source>
</evidence>
<feature type="disulfide bond" evidence="14">
    <location>
        <begin position="56"/>
        <end position="89"/>
    </location>
</feature>
<evidence type="ECO:0000256" key="14">
    <source>
        <dbReference type="PROSITE-ProRule" id="PRU01356"/>
    </source>
</evidence>
<comment type="subcellular location">
    <subcellularLocation>
        <location evidence="2">Membrane</location>
        <topology evidence="2">Lipid-anchor</topology>
        <topology evidence="2">GPI-anchor</topology>
    </subcellularLocation>
    <subcellularLocation>
        <location evidence="1">Membrane</location>
        <topology evidence="1">Multi-pass membrane protein</topology>
    </subcellularLocation>
    <subcellularLocation>
        <location evidence="3">Secreted</location>
    </subcellularLocation>
</comment>
<dbReference type="OrthoDB" id="2496787at2759"/>
<evidence type="ECO:0000256" key="13">
    <source>
        <dbReference type="ARBA" id="ARBA00038359"/>
    </source>
</evidence>
<evidence type="ECO:0000313" key="18">
    <source>
        <dbReference type="EMBL" id="KAF2084270.1"/>
    </source>
</evidence>
<evidence type="ECO:0000256" key="15">
    <source>
        <dbReference type="SAM" id="Phobius"/>
    </source>
</evidence>
<feature type="transmembrane region" description="Helical" evidence="15">
    <location>
        <begin position="102"/>
        <end position="123"/>
    </location>
</feature>
<name>A0A9P4LS75_9PEZI</name>
<organism evidence="18 19">
    <name type="scientific">Saccharata proteae CBS 121410</name>
    <dbReference type="NCBI Taxonomy" id="1314787"/>
    <lineage>
        <taxon>Eukaryota</taxon>
        <taxon>Fungi</taxon>
        <taxon>Dikarya</taxon>
        <taxon>Ascomycota</taxon>
        <taxon>Pezizomycotina</taxon>
        <taxon>Dothideomycetes</taxon>
        <taxon>Dothideomycetes incertae sedis</taxon>
        <taxon>Botryosphaeriales</taxon>
        <taxon>Saccharataceae</taxon>
        <taxon>Saccharata</taxon>
    </lineage>
</organism>
<feature type="transmembrane region" description="Helical" evidence="15">
    <location>
        <begin position="135"/>
        <end position="155"/>
    </location>
</feature>
<evidence type="ECO:0000313" key="19">
    <source>
        <dbReference type="Proteomes" id="UP000799776"/>
    </source>
</evidence>
<evidence type="ECO:0000256" key="8">
    <source>
        <dbReference type="ARBA" id="ARBA00022729"/>
    </source>
</evidence>
<comment type="caution">
    <text evidence="18">The sequence shown here is derived from an EMBL/GenBank/DDBJ whole genome shotgun (WGS) entry which is preliminary data.</text>
</comment>
<keyword evidence="5" id="KW-0964">Secreted</keyword>
<dbReference type="Proteomes" id="UP000799776">
    <property type="component" value="Unassembled WGS sequence"/>
</dbReference>
<dbReference type="EMBL" id="ML978743">
    <property type="protein sequence ID" value="KAF2084270.1"/>
    <property type="molecule type" value="Genomic_DNA"/>
</dbReference>
<keyword evidence="19" id="KW-1185">Reference proteome</keyword>
<keyword evidence="9 15" id="KW-1133">Transmembrane helix</keyword>
<dbReference type="GO" id="GO:0046872">
    <property type="term" value="F:metal ion binding"/>
    <property type="evidence" value="ECO:0007669"/>
    <property type="project" value="UniProtKB-UniRule"/>
</dbReference>
<keyword evidence="14" id="KW-0479">Metal-binding</keyword>
<evidence type="ECO:0000259" key="17">
    <source>
        <dbReference type="PROSITE" id="PS52012"/>
    </source>
</evidence>
<feature type="transmembrane region" description="Helical" evidence="15">
    <location>
        <begin position="333"/>
        <end position="356"/>
    </location>
</feature>
<dbReference type="InterPro" id="IPR052337">
    <property type="entry name" value="SAT4-like"/>
</dbReference>
<keyword evidence="6" id="KW-0336">GPI-anchor</keyword>
<feature type="transmembrane region" description="Helical" evidence="15">
    <location>
        <begin position="213"/>
        <end position="233"/>
    </location>
</feature>
<dbReference type="AlphaFoldDB" id="A0A9P4LS75"/>
<dbReference type="PANTHER" id="PTHR33048:SF160">
    <property type="entry name" value="SAT4 FAMILY MEMBRANE PROTEIN"/>
    <property type="match status" value="1"/>
</dbReference>
<feature type="domain" description="CFEM" evidence="17">
    <location>
        <begin position="6"/>
        <end position="113"/>
    </location>
</feature>
<dbReference type="Pfam" id="PF20684">
    <property type="entry name" value="Fung_rhodopsin"/>
    <property type="match status" value="1"/>
</dbReference>
<keyword evidence="11 14" id="KW-1015">Disulfide bond</keyword>
<gene>
    <name evidence="18" type="ORF">K490DRAFT_75929</name>
</gene>
<evidence type="ECO:0000256" key="11">
    <source>
        <dbReference type="ARBA" id="ARBA00023157"/>
    </source>
</evidence>
<evidence type="ECO:0000256" key="2">
    <source>
        <dbReference type="ARBA" id="ARBA00004589"/>
    </source>
</evidence>
<feature type="binding site" description="axial binding residue" evidence="14">
    <location>
        <position position="51"/>
    </location>
    <ligand>
        <name>heme</name>
        <dbReference type="ChEBI" id="CHEBI:30413"/>
    </ligand>
    <ligandPart>
        <name>Fe</name>
        <dbReference type="ChEBI" id="CHEBI:18248"/>
    </ligandPart>
</feature>
<dbReference type="GO" id="GO:0005576">
    <property type="term" value="C:extracellular region"/>
    <property type="evidence" value="ECO:0007669"/>
    <property type="project" value="UniProtKB-SubCell"/>
</dbReference>
<reference evidence="18" key="1">
    <citation type="journal article" date="2020" name="Stud. Mycol.">
        <title>101 Dothideomycetes genomes: a test case for predicting lifestyles and emergence of pathogens.</title>
        <authorList>
            <person name="Haridas S."/>
            <person name="Albert R."/>
            <person name="Binder M."/>
            <person name="Bloem J."/>
            <person name="Labutti K."/>
            <person name="Salamov A."/>
            <person name="Andreopoulos B."/>
            <person name="Baker S."/>
            <person name="Barry K."/>
            <person name="Bills G."/>
            <person name="Bluhm B."/>
            <person name="Cannon C."/>
            <person name="Castanera R."/>
            <person name="Culley D."/>
            <person name="Daum C."/>
            <person name="Ezra D."/>
            <person name="Gonzalez J."/>
            <person name="Henrissat B."/>
            <person name="Kuo A."/>
            <person name="Liang C."/>
            <person name="Lipzen A."/>
            <person name="Lutzoni F."/>
            <person name="Magnuson J."/>
            <person name="Mondo S."/>
            <person name="Nolan M."/>
            <person name="Ohm R."/>
            <person name="Pangilinan J."/>
            <person name="Park H.-J."/>
            <person name="Ramirez L."/>
            <person name="Alfaro M."/>
            <person name="Sun H."/>
            <person name="Tritt A."/>
            <person name="Yoshinaga Y."/>
            <person name="Zwiers L.-H."/>
            <person name="Turgeon B."/>
            <person name="Goodwin S."/>
            <person name="Spatafora J."/>
            <person name="Crous P."/>
            <person name="Grigoriev I."/>
        </authorList>
    </citation>
    <scope>NUCLEOTIDE SEQUENCE</scope>
    <source>
        <strain evidence="18">CBS 121410</strain>
    </source>
</reference>
<protein>
    <recommendedName>
        <fullName evidence="17">CFEM domain-containing protein</fullName>
    </recommendedName>
</protein>
<keyword evidence="14" id="KW-0349">Heme</keyword>
<keyword evidence="7 15" id="KW-0812">Transmembrane</keyword>
<feature type="disulfide bond" evidence="14">
    <location>
        <begin position="33"/>
        <end position="73"/>
    </location>
</feature>
<evidence type="ECO:0000256" key="16">
    <source>
        <dbReference type="SAM" id="SignalP"/>
    </source>
</evidence>
<evidence type="ECO:0000256" key="4">
    <source>
        <dbReference type="ARBA" id="ARBA00010031"/>
    </source>
</evidence>
<keyword evidence="14" id="KW-0408">Iron</keyword>
<feature type="transmembrane region" description="Helical" evidence="15">
    <location>
        <begin position="264"/>
        <end position="282"/>
    </location>
</feature>
<feature type="signal peptide" evidence="16">
    <location>
        <begin position="1"/>
        <end position="20"/>
    </location>
</feature>
<dbReference type="PANTHER" id="PTHR33048">
    <property type="entry name" value="PTH11-LIKE INTEGRAL MEMBRANE PROTEIN (AFU_ORTHOLOGUE AFUA_5G11245)"/>
    <property type="match status" value="1"/>
</dbReference>
<dbReference type="InterPro" id="IPR049326">
    <property type="entry name" value="Rhodopsin_dom_fungi"/>
</dbReference>
<keyword evidence="8 16" id="KW-0732">Signal</keyword>
<evidence type="ECO:0000256" key="6">
    <source>
        <dbReference type="ARBA" id="ARBA00022622"/>
    </source>
</evidence>
<dbReference type="InterPro" id="IPR008427">
    <property type="entry name" value="Extracellular_membr_CFEM_dom"/>
</dbReference>
<keyword evidence="6" id="KW-0325">Glycoprotein</keyword>
<evidence type="ECO:0000256" key="7">
    <source>
        <dbReference type="ARBA" id="ARBA00022692"/>
    </source>
</evidence>
<proteinExistence type="inferred from homology"/>
<comment type="similarity">
    <text evidence="13">Belongs to the SAT4 family.</text>
</comment>
<feature type="chain" id="PRO_5040418050" description="CFEM domain-containing protein" evidence="16">
    <location>
        <begin position="21"/>
        <end position="433"/>
    </location>
</feature>
<evidence type="ECO:0000256" key="12">
    <source>
        <dbReference type="ARBA" id="ARBA00023288"/>
    </source>
</evidence>
<dbReference type="PROSITE" id="PS52012">
    <property type="entry name" value="CFEM"/>
    <property type="match status" value="1"/>
</dbReference>
<dbReference type="Pfam" id="PF05730">
    <property type="entry name" value="CFEM"/>
    <property type="match status" value="1"/>
</dbReference>
<evidence type="ECO:0000256" key="5">
    <source>
        <dbReference type="ARBA" id="ARBA00022525"/>
    </source>
</evidence>
<feature type="disulfide bond" evidence="14">
    <location>
        <begin position="37"/>
        <end position="68"/>
    </location>
</feature>
<sequence length="433" mass="47591">MRLAWMLSAAVASIATVAQASSLLEIAASMPKCGLLCLEKEILASPCALTDTTCSCSNATLTNEITLCVVESCNIRDQLSSKNATETLCGAPVRDRTREVSYTGVIGGILALIAYILRMIARLPKFGGEIGADDWVMTATVLIVAPLTCLSVVLAEAGLGRDMWAIPAKNVTRILYIYYIDEDLYLSALPMLKISICCFYLRIFPERNLRRIIWAVIGLCAGYGIAFVLVSIFQCRPISYAWNQWDGEHAGTCNNINAQGWTSAVLNIVLDLTVIILPLPFLAKLQLNKRKKVLLMLMFSLGFFITIVSILRLDALIQFGDTSNITWDYVSVGYWSTIELHVGIICGCLPAIRSLALHFMPKIMGKSTVEQSGYDSQAPTLQKSTNIAVSSRPKNDDDADFIPLVDVESQRANTPHQAHQEDKVIMKTQAHET</sequence>
<feature type="disulfide bond" evidence="14">
    <location>
        <begin position="47"/>
        <end position="54"/>
    </location>
</feature>
<keyword evidence="10 15" id="KW-0472">Membrane</keyword>
<evidence type="ECO:0000256" key="3">
    <source>
        <dbReference type="ARBA" id="ARBA00004613"/>
    </source>
</evidence>
<dbReference type="SMART" id="SM00747">
    <property type="entry name" value="CFEM"/>
    <property type="match status" value="1"/>
</dbReference>
<evidence type="ECO:0000256" key="9">
    <source>
        <dbReference type="ARBA" id="ARBA00022989"/>
    </source>
</evidence>
<dbReference type="GO" id="GO:0098552">
    <property type="term" value="C:side of membrane"/>
    <property type="evidence" value="ECO:0007669"/>
    <property type="project" value="UniProtKB-KW"/>
</dbReference>
<evidence type="ECO:0000256" key="10">
    <source>
        <dbReference type="ARBA" id="ARBA00023136"/>
    </source>
</evidence>
<comment type="similarity">
    <text evidence="4">Belongs to the RBT5 family.</text>
</comment>
<accession>A0A9P4LS75</accession>
<feature type="transmembrane region" description="Helical" evidence="15">
    <location>
        <begin position="294"/>
        <end position="313"/>
    </location>
</feature>
<keyword evidence="12" id="KW-0449">Lipoprotein</keyword>